<name>A0A5J5K580_9ACTN</name>
<accession>A0A5J5K580</accession>
<feature type="domain" description="SnoaL-like" evidence="1">
    <location>
        <begin position="17"/>
        <end position="117"/>
    </location>
</feature>
<dbReference type="EMBL" id="VYTZ01000004">
    <property type="protein sequence ID" value="KAA9379269.1"/>
    <property type="molecule type" value="Genomic_DNA"/>
</dbReference>
<dbReference type="Gene3D" id="3.10.450.50">
    <property type="match status" value="1"/>
</dbReference>
<organism evidence="2 3">
    <name type="scientific">Microbispora cellulosiformans</name>
    <dbReference type="NCBI Taxonomy" id="2614688"/>
    <lineage>
        <taxon>Bacteria</taxon>
        <taxon>Bacillati</taxon>
        <taxon>Actinomycetota</taxon>
        <taxon>Actinomycetes</taxon>
        <taxon>Streptosporangiales</taxon>
        <taxon>Streptosporangiaceae</taxon>
        <taxon>Microbispora</taxon>
    </lineage>
</organism>
<keyword evidence="3" id="KW-1185">Reference proteome</keyword>
<dbReference type="Proteomes" id="UP000327011">
    <property type="component" value="Unassembled WGS sequence"/>
</dbReference>
<gene>
    <name evidence="2" type="ORF">F5972_13990</name>
</gene>
<dbReference type="AlphaFoldDB" id="A0A5J5K580"/>
<dbReference type="SUPFAM" id="SSF54427">
    <property type="entry name" value="NTF2-like"/>
    <property type="match status" value="1"/>
</dbReference>
<evidence type="ECO:0000313" key="3">
    <source>
        <dbReference type="Proteomes" id="UP000327011"/>
    </source>
</evidence>
<dbReference type="RefSeq" id="WP_150933864.1">
    <property type="nucleotide sequence ID" value="NZ_VYTZ01000004.1"/>
</dbReference>
<sequence>MTEISQATDETTMTIMRRFNDAFLTHDPGLLDGLIAEDCVLENSGPPPNGSRHVGRRECLAFWSGIAASRESTFEPEEIWTAGDRAVIRWTLRWGPGPADRVRGVNVMRVRDGLIAEGLGYVKG</sequence>
<dbReference type="InterPro" id="IPR032710">
    <property type="entry name" value="NTF2-like_dom_sf"/>
</dbReference>
<evidence type="ECO:0000313" key="2">
    <source>
        <dbReference type="EMBL" id="KAA9379269.1"/>
    </source>
</evidence>
<proteinExistence type="predicted"/>
<comment type="caution">
    <text evidence="2">The sequence shown here is derived from an EMBL/GenBank/DDBJ whole genome shotgun (WGS) entry which is preliminary data.</text>
</comment>
<dbReference type="InterPro" id="IPR037401">
    <property type="entry name" value="SnoaL-like"/>
</dbReference>
<protein>
    <submittedName>
        <fullName evidence="2">Nuclear transport factor 2 family protein</fullName>
    </submittedName>
</protein>
<reference evidence="2 3" key="1">
    <citation type="submission" date="2019-09" db="EMBL/GenBank/DDBJ databases">
        <title>Screening of Novel Bioactive Compounds from Soil-Associated.</title>
        <authorList>
            <person name="Gong X."/>
        </authorList>
    </citation>
    <scope>NUCLEOTIDE SEQUENCE [LARGE SCALE GENOMIC DNA]</scope>
    <source>
        <strain evidence="2 3">Gxj-6</strain>
    </source>
</reference>
<dbReference type="Pfam" id="PF12680">
    <property type="entry name" value="SnoaL_2"/>
    <property type="match status" value="1"/>
</dbReference>
<evidence type="ECO:0000259" key="1">
    <source>
        <dbReference type="Pfam" id="PF12680"/>
    </source>
</evidence>